<dbReference type="PROSITE" id="PS51199">
    <property type="entry name" value="SF4_HELICASE"/>
    <property type="match status" value="1"/>
</dbReference>
<comment type="function">
    <text evidence="12">The main replicative DNA helicase, it participates in initiation and elongation during chromosome replication. Travels ahead of the DNA replisome, separating dsDNA into templates for DNA synthesis. A processive ATP-dependent 5'-3' DNA helicase it has DNA-dependent ATPase activity.</text>
</comment>
<dbReference type="CDD" id="cd00984">
    <property type="entry name" value="DnaB_C"/>
    <property type="match status" value="1"/>
</dbReference>
<evidence type="ECO:0000256" key="1">
    <source>
        <dbReference type="ARBA" id="ARBA00008428"/>
    </source>
</evidence>
<accession>A0ABW2ZCE1</accession>
<evidence type="ECO:0000256" key="7">
    <source>
        <dbReference type="ARBA" id="ARBA00022840"/>
    </source>
</evidence>
<keyword evidence="15" id="KW-1185">Reference proteome</keyword>
<evidence type="ECO:0000256" key="6">
    <source>
        <dbReference type="ARBA" id="ARBA00022806"/>
    </source>
</evidence>
<evidence type="ECO:0000256" key="5">
    <source>
        <dbReference type="ARBA" id="ARBA00022801"/>
    </source>
</evidence>
<dbReference type="Proteomes" id="UP001597032">
    <property type="component" value="Unassembled WGS sequence"/>
</dbReference>
<dbReference type="EMBL" id="JBHTIC010000020">
    <property type="protein sequence ID" value="MFD0763004.1"/>
    <property type="molecule type" value="Genomic_DNA"/>
</dbReference>
<dbReference type="Gene3D" id="3.40.50.300">
    <property type="entry name" value="P-loop containing nucleotide triphosphate hydrolases"/>
    <property type="match status" value="1"/>
</dbReference>
<keyword evidence="8 12" id="KW-0238">DNA-binding</keyword>
<dbReference type="InterPro" id="IPR016136">
    <property type="entry name" value="DNA_helicase_N/primase_C"/>
</dbReference>
<dbReference type="InterPro" id="IPR036185">
    <property type="entry name" value="DNA_heli_DnaB-like_N_sf"/>
</dbReference>
<dbReference type="NCBIfam" id="TIGR00665">
    <property type="entry name" value="DnaB"/>
    <property type="match status" value="1"/>
</dbReference>
<dbReference type="PANTHER" id="PTHR30153:SF2">
    <property type="entry name" value="REPLICATIVE DNA HELICASE"/>
    <property type="match status" value="1"/>
</dbReference>
<dbReference type="InterPro" id="IPR007692">
    <property type="entry name" value="DNA_helicase_DnaB"/>
</dbReference>
<dbReference type="Pfam" id="PF00772">
    <property type="entry name" value="DnaB"/>
    <property type="match status" value="1"/>
</dbReference>
<evidence type="ECO:0000256" key="12">
    <source>
        <dbReference type="RuleBase" id="RU362085"/>
    </source>
</evidence>
<evidence type="ECO:0000256" key="11">
    <source>
        <dbReference type="NCBIfam" id="TIGR00665"/>
    </source>
</evidence>
<evidence type="ECO:0000256" key="4">
    <source>
        <dbReference type="ARBA" id="ARBA00022741"/>
    </source>
</evidence>
<dbReference type="SUPFAM" id="SSF48024">
    <property type="entry name" value="N-terminal domain of DnaB helicase"/>
    <property type="match status" value="1"/>
</dbReference>
<dbReference type="Pfam" id="PF03796">
    <property type="entry name" value="DnaB_C"/>
    <property type="match status" value="1"/>
</dbReference>
<organism evidence="14 15">
    <name type="scientific">Lutibacter aestuarii</name>
    <dbReference type="NCBI Taxonomy" id="861111"/>
    <lineage>
        <taxon>Bacteria</taxon>
        <taxon>Pseudomonadati</taxon>
        <taxon>Bacteroidota</taxon>
        <taxon>Flavobacteriia</taxon>
        <taxon>Flavobacteriales</taxon>
        <taxon>Flavobacteriaceae</taxon>
        <taxon>Lutibacter</taxon>
    </lineage>
</organism>
<gene>
    <name evidence="14" type="primary">dnaB</name>
    <name evidence="14" type="ORF">ACFQZW_13010</name>
</gene>
<comment type="catalytic activity">
    <reaction evidence="10 12">
        <text>ATP + H2O = ADP + phosphate + H(+)</text>
        <dbReference type="Rhea" id="RHEA:13065"/>
        <dbReference type="ChEBI" id="CHEBI:15377"/>
        <dbReference type="ChEBI" id="CHEBI:15378"/>
        <dbReference type="ChEBI" id="CHEBI:30616"/>
        <dbReference type="ChEBI" id="CHEBI:43474"/>
        <dbReference type="ChEBI" id="CHEBI:456216"/>
        <dbReference type="EC" id="5.6.2.3"/>
    </reaction>
</comment>
<dbReference type="InterPro" id="IPR007693">
    <property type="entry name" value="DNA_helicase_DnaB-like_N"/>
</dbReference>
<name>A0ABW2ZCE1_9FLAO</name>
<sequence>MAKTKPKYNKKTIDANLLLPQDNEIELAIVGAMLLDKRAVDEVIMLIKTSEVFYNKTAKVIYEAILDLVRENIGVDLLTVSNRLIKNDTMSIVGGDLILTQIMGKISSTAHIEYHCRIVLEKWVRREIIDNSRTQINSSFAETVDIFDLLEEAEKGLDKVTEMLSTGSDQISFSAALQKVVNRVEMLSNQKDNELAGVTTGFKTLDKFTGGWQAGDLVIIAARPGMGKTSLILKNLSEIAFNNEAVGMFSLEMSIEQLTARLVAINSEFHLSQLIKKGFEHDRYFQTLHLVQNEMNNLPIYIDDTAGMDIHQMQMKARLWKRKYDIKALFVDYIQLMSGDGKNGNREQEISTISRKLKTTAKELKIPVIALSQLSRAVETRGGNKRPMLSDLRESGSLEQDADTVIFIYRPEYYGFELEEHLMQSGANTEINFAKYRAGSLATKGLYWQGDKTKFMDVEDKFDQVETKEHFI</sequence>
<dbReference type="PANTHER" id="PTHR30153">
    <property type="entry name" value="REPLICATIVE DNA HELICASE DNAB"/>
    <property type="match status" value="1"/>
</dbReference>
<evidence type="ECO:0000256" key="3">
    <source>
        <dbReference type="ARBA" id="ARBA00022705"/>
    </source>
</evidence>
<proteinExistence type="inferred from homology"/>
<dbReference type="SUPFAM" id="SSF52540">
    <property type="entry name" value="P-loop containing nucleoside triphosphate hydrolases"/>
    <property type="match status" value="1"/>
</dbReference>
<keyword evidence="4 12" id="KW-0547">Nucleotide-binding</keyword>
<evidence type="ECO:0000256" key="10">
    <source>
        <dbReference type="ARBA" id="ARBA00048954"/>
    </source>
</evidence>
<keyword evidence="2 12" id="KW-0639">Primosome</keyword>
<keyword evidence="9" id="KW-0413">Isomerase</keyword>
<keyword evidence="3 12" id="KW-0235">DNA replication</keyword>
<evidence type="ECO:0000256" key="8">
    <source>
        <dbReference type="ARBA" id="ARBA00023125"/>
    </source>
</evidence>
<dbReference type="Gene3D" id="1.10.860.10">
    <property type="entry name" value="DNAb Helicase, Chain A"/>
    <property type="match status" value="1"/>
</dbReference>
<evidence type="ECO:0000313" key="14">
    <source>
        <dbReference type="EMBL" id="MFD0763004.1"/>
    </source>
</evidence>
<protein>
    <recommendedName>
        <fullName evidence="11 12">Replicative DNA helicase</fullName>
        <ecNumber evidence="11 12">5.6.2.3</ecNumber>
    </recommendedName>
</protein>
<comment type="similarity">
    <text evidence="1 12">Belongs to the helicase family. DnaB subfamily.</text>
</comment>
<keyword evidence="7 12" id="KW-0067">ATP-binding</keyword>
<dbReference type="InterPro" id="IPR007694">
    <property type="entry name" value="DNA_helicase_DnaB-like_C"/>
</dbReference>
<keyword evidence="6 12" id="KW-0347">Helicase</keyword>
<evidence type="ECO:0000256" key="2">
    <source>
        <dbReference type="ARBA" id="ARBA00022515"/>
    </source>
</evidence>
<dbReference type="GO" id="GO:0004386">
    <property type="term" value="F:helicase activity"/>
    <property type="evidence" value="ECO:0007669"/>
    <property type="project" value="UniProtKB-KW"/>
</dbReference>
<keyword evidence="5 12" id="KW-0378">Hydrolase</keyword>
<dbReference type="InterPro" id="IPR027417">
    <property type="entry name" value="P-loop_NTPase"/>
</dbReference>
<dbReference type="EC" id="5.6.2.3" evidence="11 12"/>
<evidence type="ECO:0000259" key="13">
    <source>
        <dbReference type="PROSITE" id="PS51199"/>
    </source>
</evidence>
<reference evidence="15" key="1">
    <citation type="journal article" date="2019" name="Int. J. Syst. Evol. Microbiol.">
        <title>The Global Catalogue of Microorganisms (GCM) 10K type strain sequencing project: providing services to taxonomists for standard genome sequencing and annotation.</title>
        <authorList>
            <consortium name="The Broad Institute Genomics Platform"/>
            <consortium name="The Broad Institute Genome Sequencing Center for Infectious Disease"/>
            <person name="Wu L."/>
            <person name="Ma J."/>
        </authorList>
    </citation>
    <scope>NUCLEOTIDE SEQUENCE [LARGE SCALE GENOMIC DNA]</scope>
    <source>
        <strain evidence="15">CCUG 60022</strain>
    </source>
</reference>
<comment type="caution">
    <text evidence="14">The sequence shown here is derived from an EMBL/GenBank/DDBJ whole genome shotgun (WGS) entry which is preliminary data.</text>
</comment>
<feature type="domain" description="SF4 helicase" evidence="13">
    <location>
        <begin position="191"/>
        <end position="462"/>
    </location>
</feature>
<evidence type="ECO:0000256" key="9">
    <source>
        <dbReference type="ARBA" id="ARBA00023235"/>
    </source>
</evidence>
<evidence type="ECO:0000313" key="15">
    <source>
        <dbReference type="Proteomes" id="UP001597032"/>
    </source>
</evidence>
<dbReference type="RefSeq" id="WP_386783569.1">
    <property type="nucleotide sequence ID" value="NZ_JBHTIC010000020.1"/>
</dbReference>